<evidence type="ECO:0000256" key="10">
    <source>
        <dbReference type="ARBA" id="ARBA00023237"/>
    </source>
</evidence>
<accession>A0ABX8V1P0</accession>
<evidence type="ECO:0000256" key="4">
    <source>
        <dbReference type="ARBA" id="ARBA00022452"/>
    </source>
</evidence>
<name>A0ABX8V1P0_9BURK</name>
<dbReference type="InterPro" id="IPR033900">
    <property type="entry name" value="Gram_neg_porin_domain"/>
</dbReference>
<organism evidence="12 13">
    <name type="scientific">Paraburkholderia edwinii</name>
    <dbReference type="NCBI Taxonomy" id="2861782"/>
    <lineage>
        <taxon>Bacteria</taxon>
        <taxon>Pseudomonadati</taxon>
        <taxon>Pseudomonadota</taxon>
        <taxon>Betaproteobacteria</taxon>
        <taxon>Burkholderiales</taxon>
        <taxon>Burkholderiaceae</taxon>
        <taxon>Paraburkholderia</taxon>
    </lineage>
</organism>
<keyword evidence="10" id="KW-0998">Cell outer membrane</keyword>
<keyword evidence="9" id="KW-0472">Membrane</keyword>
<gene>
    <name evidence="12" type="ORF">KZJ38_28145</name>
</gene>
<evidence type="ECO:0000256" key="1">
    <source>
        <dbReference type="ARBA" id="ARBA00004571"/>
    </source>
</evidence>
<evidence type="ECO:0000313" key="12">
    <source>
        <dbReference type="EMBL" id="QYD73497.1"/>
    </source>
</evidence>
<dbReference type="CDD" id="cd00342">
    <property type="entry name" value="gram_neg_porins"/>
    <property type="match status" value="1"/>
</dbReference>
<keyword evidence="5" id="KW-0812">Transmembrane</keyword>
<dbReference type="Pfam" id="PF13609">
    <property type="entry name" value="Porin_4"/>
    <property type="match status" value="1"/>
</dbReference>
<keyword evidence="3" id="KW-0813">Transport</keyword>
<evidence type="ECO:0000256" key="5">
    <source>
        <dbReference type="ARBA" id="ARBA00022692"/>
    </source>
</evidence>
<dbReference type="PRINTS" id="PR00184">
    <property type="entry name" value="NEISSPPORIN"/>
</dbReference>
<dbReference type="SUPFAM" id="SSF56935">
    <property type="entry name" value="Porins"/>
    <property type="match status" value="1"/>
</dbReference>
<dbReference type="Proteomes" id="UP000826462">
    <property type="component" value="Chromosome 2"/>
</dbReference>
<evidence type="ECO:0000259" key="11">
    <source>
        <dbReference type="Pfam" id="PF13609"/>
    </source>
</evidence>
<dbReference type="PANTHER" id="PTHR34501">
    <property type="entry name" value="PROTEIN YDDL-RELATED"/>
    <property type="match status" value="1"/>
</dbReference>
<evidence type="ECO:0000256" key="6">
    <source>
        <dbReference type="ARBA" id="ARBA00022729"/>
    </source>
</evidence>
<keyword evidence="8" id="KW-0626">Porin</keyword>
<dbReference type="InterPro" id="IPR023614">
    <property type="entry name" value="Porin_dom_sf"/>
</dbReference>
<dbReference type="Gene3D" id="2.40.160.10">
    <property type="entry name" value="Porin"/>
    <property type="match status" value="1"/>
</dbReference>
<comment type="subcellular location">
    <subcellularLocation>
        <location evidence="1">Cell outer membrane</location>
        <topology evidence="1">Multi-pass membrane protein</topology>
    </subcellularLocation>
</comment>
<protein>
    <submittedName>
        <fullName evidence="12">Porin</fullName>
    </submittedName>
</protein>
<evidence type="ECO:0000256" key="9">
    <source>
        <dbReference type="ARBA" id="ARBA00023136"/>
    </source>
</evidence>
<keyword evidence="13" id="KW-1185">Reference proteome</keyword>
<keyword evidence="6" id="KW-0732">Signal</keyword>
<dbReference type="EMBL" id="CP080096">
    <property type="protein sequence ID" value="QYD73497.1"/>
    <property type="molecule type" value="Genomic_DNA"/>
</dbReference>
<evidence type="ECO:0000256" key="2">
    <source>
        <dbReference type="ARBA" id="ARBA00011233"/>
    </source>
</evidence>
<proteinExistence type="predicted"/>
<keyword evidence="7" id="KW-0406">Ion transport</keyword>
<evidence type="ECO:0000256" key="8">
    <source>
        <dbReference type="ARBA" id="ARBA00023114"/>
    </source>
</evidence>
<dbReference type="InterPro" id="IPR050298">
    <property type="entry name" value="Gram-neg_bact_OMP"/>
</dbReference>
<evidence type="ECO:0000256" key="7">
    <source>
        <dbReference type="ARBA" id="ARBA00023065"/>
    </source>
</evidence>
<reference evidence="12 13" key="1">
    <citation type="submission" date="2021-07" db="EMBL/GenBank/DDBJ databases">
        <title>Paraburkholderia edwinii protects Aspergillus sp. from phenazines by acting as a toxin sponge.</title>
        <authorList>
            <person name="Dahlstrom K.M."/>
            <person name="Newman D.K."/>
        </authorList>
    </citation>
    <scope>NUCLEOTIDE SEQUENCE [LARGE SCALE GENOMIC DNA]</scope>
    <source>
        <strain evidence="12 13">Pe01</strain>
    </source>
</reference>
<evidence type="ECO:0000313" key="13">
    <source>
        <dbReference type="Proteomes" id="UP000826462"/>
    </source>
</evidence>
<sequence>MLSTAFFCPHVLLRRRQHAHVQRFCAAAAIALTALTIAVVISRPAHAQSSVEMYGRIDGGIEYLNHLAQPNGTNASRWSAESGDWGTSMWGMRGTEDLGGGLNALFDLETAFQVMNGMTGGNGRLFSRRAYVGLNDSKLGQIQAGRNLFIDSDGVWAFDPFVQQAVSSASLVRGRNWQQTNNNVEYHSPIIGGFDVQTQFAFGNQTSFNTGAPGEFGRSNGVMLTWHSPALEFRGIYDELRNSNGQMDNIFTASREYFLGANINVDPVKVQAAWTHYAAPDTPAGLADTANYYWLGATLQATTRWAVTAAGFYVNVPNGGGDATHDPAGHATLYALGTTYNFSKRTFFYATVAYVRNSANATFSVFANPRGSTPNTSPLAGESQTGAYMGIMSNF</sequence>
<dbReference type="PANTHER" id="PTHR34501:SF9">
    <property type="entry name" value="MAJOR OUTER MEMBRANE PROTEIN P.IA"/>
    <property type="match status" value="1"/>
</dbReference>
<evidence type="ECO:0000256" key="3">
    <source>
        <dbReference type="ARBA" id="ARBA00022448"/>
    </source>
</evidence>
<keyword evidence="4" id="KW-1134">Transmembrane beta strand</keyword>
<dbReference type="InterPro" id="IPR002299">
    <property type="entry name" value="Porin_Neis"/>
</dbReference>
<feature type="domain" description="Porin" evidence="11">
    <location>
        <begin position="34"/>
        <end position="359"/>
    </location>
</feature>
<comment type="subunit">
    <text evidence="2">Homotrimer.</text>
</comment>